<comment type="caution">
    <text evidence="5">The sequence shown here is derived from an EMBL/GenBank/DDBJ whole genome shotgun (WGS) entry which is preliminary data.</text>
</comment>
<gene>
    <name evidence="5" type="ORF">ASU35_17405</name>
</gene>
<dbReference type="InterPro" id="IPR013762">
    <property type="entry name" value="Integrase-like_cat_sf"/>
</dbReference>
<dbReference type="InterPro" id="IPR011010">
    <property type="entry name" value="DNA_brk_join_enz"/>
</dbReference>
<organism evidence="5 6">
    <name type="scientific">Acetivibrio ethanolgignens</name>
    <dbReference type="NCBI Taxonomy" id="290052"/>
    <lineage>
        <taxon>Bacteria</taxon>
        <taxon>Bacillati</taxon>
        <taxon>Bacillota</taxon>
        <taxon>Clostridia</taxon>
        <taxon>Eubacteriales</taxon>
        <taxon>Oscillospiraceae</taxon>
        <taxon>Acetivibrio</taxon>
    </lineage>
</organism>
<evidence type="ECO:0000256" key="2">
    <source>
        <dbReference type="ARBA" id="ARBA00023125"/>
    </source>
</evidence>
<dbReference type="InterPro" id="IPR050090">
    <property type="entry name" value="Tyrosine_recombinase_XerCD"/>
</dbReference>
<proteinExistence type="inferred from homology"/>
<evidence type="ECO:0000313" key="5">
    <source>
        <dbReference type="EMBL" id="KSV60136.1"/>
    </source>
</evidence>
<dbReference type="InterPro" id="IPR002104">
    <property type="entry name" value="Integrase_catalytic"/>
</dbReference>
<sequence>MENLTLQQLITQTKEALTLAGASNYYQKVFKTLTNQLLLYAEEHNTDAFSMDFGLQFLEDHYSMSSKIEQKKWCVTYSRCINALAEYQRSGSITLYLVMDERAYTFPDGFRNSAEEYISHREKIGIIKKSNKVCSLYLERFFAFLTKKNIFSLDALSLKDVLEFMESLSCYEKPTINHTMRAVRYYLKYCYENGFMEKEMFSKLPNPHYNRQSRLPSSYSADEVKKLLDSIDLGNPCGIRDYAIILLIARLGLRSSDVANLRFSNIDWEKEVIRLTQVKTGSPLELPLLEDVGEATINYLKNARPKTDSDHVFVRQVPPYTEFNPGAVGSLVRVHLQKSGIHLEGKKKGSHTLRHSLASRLLEHKIPLPVISEILGHTTTETTMTYLRIDITELKKCALEVAI</sequence>
<keyword evidence="3" id="KW-0233">DNA recombination</keyword>
<evidence type="ECO:0000259" key="4">
    <source>
        <dbReference type="PROSITE" id="PS51898"/>
    </source>
</evidence>
<dbReference type="GO" id="GO:0003677">
    <property type="term" value="F:DNA binding"/>
    <property type="evidence" value="ECO:0007669"/>
    <property type="project" value="UniProtKB-KW"/>
</dbReference>
<protein>
    <recommendedName>
        <fullName evidence="4">Tyr recombinase domain-containing protein</fullName>
    </recommendedName>
</protein>
<evidence type="ECO:0000256" key="1">
    <source>
        <dbReference type="ARBA" id="ARBA00008857"/>
    </source>
</evidence>
<name>A0A0V8QHT3_9FIRM</name>
<feature type="domain" description="Tyr recombinase" evidence="4">
    <location>
        <begin position="214"/>
        <end position="399"/>
    </location>
</feature>
<reference evidence="5 6" key="1">
    <citation type="submission" date="2015-11" db="EMBL/GenBank/DDBJ databases">
        <title>Butyribacter intestini gen. nov., sp. nov., a butyric acid-producing bacterium of the family Lachnospiraceae isolated from the human faeces.</title>
        <authorList>
            <person name="Zou Y."/>
            <person name="Xue W."/>
            <person name="Luo G."/>
            <person name="Lv M."/>
        </authorList>
    </citation>
    <scope>NUCLEOTIDE SEQUENCE [LARGE SCALE GENOMIC DNA]</scope>
    <source>
        <strain evidence="5 6">ACET-33324</strain>
    </source>
</reference>
<dbReference type="Pfam" id="PF00589">
    <property type="entry name" value="Phage_integrase"/>
    <property type="match status" value="1"/>
</dbReference>
<dbReference type="CDD" id="cd01188">
    <property type="entry name" value="INT_RitA_C_like"/>
    <property type="match status" value="1"/>
</dbReference>
<keyword evidence="2" id="KW-0238">DNA-binding</keyword>
<dbReference type="Gene3D" id="1.10.150.130">
    <property type="match status" value="1"/>
</dbReference>
<dbReference type="GO" id="GO:0006310">
    <property type="term" value="P:DNA recombination"/>
    <property type="evidence" value="ECO:0007669"/>
    <property type="project" value="UniProtKB-KW"/>
</dbReference>
<dbReference type="AlphaFoldDB" id="A0A0V8QHT3"/>
<keyword evidence="6" id="KW-1185">Reference proteome</keyword>
<comment type="similarity">
    <text evidence="1">Belongs to the 'phage' integrase family.</text>
</comment>
<dbReference type="RefSeq" id="WP_058351638.1">
    <property type="nucleotide sequence ID" value="NZ_CABMMD010000042.1"/>
</dbReference>
<dbReference type="STRING" id="290052.ASU35_17405"/>
<dbReference type="Gene3D" id="1.10.443.10">
    <property type="entry name" value="Intergrase catalytic core"/>
    <property type="match status" value="1"/>
</dbReference>
<dbReference type="SUPFAM" id="SSF56349">
    <property type="entry name" value="DNA breaking-rejoining enzymes"/>
    <property type="match status" value="1"/>
</dbReference>
<dbReference type="Proteomes" id="UP000054874">
    <property type="component" value="Unassembled WGS sequence"/>
</dbReference>
<evidence type="ECO:0000256" key="3">
    <source>
        <dbReference type="ARBA" id="ARBA00023172"/>
    </source>
</evidence>
<dbReference type="EMBL" id="LNAM01000042">
    <property type="protein sequence ID" value="KSV60136.1"/>
    <property type="molecule type" value="Genomic_DNA"/>
</dbReference>
<dbReference type="PANTHER" id="PTHR30349:SF41">
    <property type="entry name" value="INTEGRASE_RECOMBINASE PROTEIN MJ0367-RELATED"/>
    <property type="match status" value="1"/>
</dbReference>
<dbReference type="PANTHER" id="PTHR30349">
    <property type="entry name" value="PHAGE INTEGRASE-RELATED"/>
    <property type="match status" value="1"/>
</dbReference>
<dbReference type="InterPro" id="IPR010998">
    <property type="entry name" value="Integrase_recombinase_N"/>
</dbReference>
<dbReference type="PROSITE" id="PS51898">
    <property type="entry name" value="TYR_RECOMBINASE"/>
    <property type="match status" value="1"/>
</dbReference>
<evidence type="ECO:0000313" key="6">
    <source>
        <dbReference type="Proteomes" id="UP000054874"/>
    </source>
</evidence>
<accession>A0A0V8QHT3</accession>
<dbReference type="OrthoDB" id="9785687at2"/>
<dbReference type="GO" id="GO:0015074">
    <property type="term" value="P:DNA integration"/>
    <property type="evidence" value="ECO:0007669"/>
    <property type="project" value="InterPro"/>
</dbReference>